<dbReference type="InterPro" id="IPR034035">
    <property type="entry name" value="Astacin-like_dom"/>
</dbReference>
<keyword evidence="11" id="KW-0732">Signal</keyword>
<proteinExistence type="predicted"/>
<feature type="binding site" evidence="10">
    <location>
        <position position="162"/>
    </location>
    <ligand>
        <name>Zn(2+)</name>
        <dbReference type="ChEBI" id="CHEBI:29105"/>
        <note>catalytic</note>
    </ligand>
</feature>
<dbReference type="GO" id="GO:0004222">
    <property type="term" value="F:metalloendopeptidase activity"/>
    <property type="evidence" value="ECO:0007669"/>
    <property type="project" value="UniProtKB-UniRule"/>
</dbReference>
<feature type="domain" description="Peptidase M12A" evidence="13">
    <location>
        <begin position="47"/>
        <end position="256"/>
    </location>
</feature>
<feature type="active site" evidence="10">
    <location>
        <position position="153"/>
    </location>
</feature>
<evidence type="ECO:0000256" key="11">
    <source>
        <dbReference type="RuleBase" id="RU361183"/>
    </source>
</evidence>
<dbReference type="InterPro" id="IPR024079">
    <property type="entry name" value="MetalloPept_cat_dom_sf"/>
</dbReference>
<comment type="cofactor">
    <cofactor evidence="10 11">
        <name>Zn(2+)</name>
        <dbReference type="ChEBI" id="CHEBI:29105"/>
    </cofactor>
    <text evidence="10 11">Binds 1 zinc ion per subunit.</text>
</comment>
<feature type="signal peptide" evidence="11">
    <location>
        <begin position="1"/>
        <end position="25"/>
    </location>
</feature>
<keyword evidence="5 10" id="KW-0862">Zinc</keyword>
<feature type="disulfide bond" evidence="9">
    <location>
        <begin position="286"/>
        <end position="320"/>
    </location>
</feature>
<evidence type="ECO:0000256" key="5">
    <source>
        <dbReference type="ARBA" id="ARBA00022833"/>
    </source>
</evidence>
<evidence type="ECO:0000256" key="2">
    <source>
        <dbReference type="ARBA" id="ARBA00022670"/>
    </source>
</evidence>
<dbReference type="SMART" id="SM00254">
    <property type="entry name" value="ShKT"/>
    <property type="match status" value="1"/>
</dbReference>
<dbReference type="EC" id="3.4.24.-" evidence="11"/>
<evidence type="ECO:0000256" key="3">
    <source>
        <dbReference type="ARBA" id="ARBA00022723"/>
    </source>
</evidence>
<dbReference type="PANTHER" id="PTHR10127:SF883">
    <property type="entry name" value="ZINC METALLOPROTEINASE NAS-8"/>
    <property type="match status" value="1"/>
</dbReference>
<dbReference type="PROSITE" id="PS51864">
    <property type="entry name" value="ASTACIN"/>
    <property type="match status" value="1"/>
</dbReference>
<dbReference type="InterPro" id="IPR003582">
    <property type="entry name" value="ShKT_dom"/>
</dbReference>
<dbReference type="SMART" id="SM00235">
    <property type="entry name" value="ZnMc"/>
    <property type="match status" value="1"/>
</dbReference>
<sequence>MRRNELLNNYLSIFITLLSLLTTYAEKDLLPPSTSSETFLTDEDFLRPLNDDETFLTEKDFKNGEKLGEDHVAAGAILWKQVFKKGDIRGKAAWKLAYHDKTCVRFVPRTAVDNDYLYIGKIDGCYSDVGRAGGRQELSLDNGCLQYDTAIHELMHSVGFYHEHERWDRDEHITILWHNIDREAYDQFGKVDLAESSYYGQLYDYYSIMHYDSLAFSKNGFETMVAKAPEMTAVIGAAIDFSPIDILKMNLMYQCSDVKLPTAIATTEKPSIPIPAPSITVVEDDCRDRTNLCWRWIDRCKSFFFEQIMKEFCALSCGYCTPKTLQTAKASPPNYSNTMLTKSSTSYLQHG</sequence>
<dbReference type="InterPro" id="IPR001506">
    <property type="entry name" value="Peptidase_M12A"/>
</dbReference>
<dbReference type="WBParaSite" id="Csp11.Scaffold630.g21102.t2">
    <property type="protein sequence ID" value="Csp11.Scaffold630.g21102.t2"/>
    <property type="gene ID" value="Csp11.Scaffold630.g21102"/>
</dbReference>
<evidence type="ECO:0000313" key="15">
    <source>
        <dbReference type="WBParaSite" id="Csp11.Scaffold630.g21102.t2"/>
    </source>
</evidence>
<evidence type="ECO:0000256" key="7">
    <source>
        <dbReference type="ARBA" id="ARBA00023145"/>
    </source>
</evidence>
<accession>A0A1I7V087</accession>
<keyword evidence="14" id="KW-1185">Reference proteome</keyword>
<feature type="binding site" evidence="10">
    <location>
        <position position="152"/>
    </location>
    <ligand>
        <name>Zn(2+)</name>
        <dbReference type="ChEBI" id="CHEBI:29105"/>
        <note>catalytic</note>
    </ligand>
</feature>
<keyword evidence="3 10" id="KW-0479">Metal-binding</keyword>
<dbReference type="Gene3D" id="3.40.390.10">
    <property type="entry name" value="Collagenase (Catalytic Domain)"/>
    <property type="match status" value="1"/>
</dbReference>
<evidence type="ECO:0000259" key="13">
    <source>
        <dbReference type="PROSITE" id="PS51864"/>
    </source>
</evidence>
<evidence type="ECO:0000256" key="4">
    <source>
        <dbReference type="ARBA" id="ARBA00022801"/>
    </source>
</evidence>
<keyword evidence="2 10" id="KW-0645">Protease</keyword>
<keyword evidence="8 9" id="KW-1015">Disulfide bond</keyword>
<comment type="function">
    <text evidence="1">Metalloprotease.</text>
</comment>
<name>A0A1I7V087_9PELO</name>
<protein>
    <recommendedName>
        <fullName evidence="11">Metalloendopeptidase</fullName>
        <ecNumber evidence="11">3.4.24.-</ecNumber>
    </recommendedName>
</protein>
<feature type="chain" id="PRO_5009029892" description="Metalloendopeptidase" evidence="11">
    <location>
        <begin position="26"/>
        <end position="351"/>
    </location>
</feature>
<dbReference type="PRINTS" id="PR00480">
    <property type="entry name" value="ASTACIN"/>
</dbReference>
<dbReference type="SUPFAM" id="SSF55486">
    <property type="entry name" value="Metalloproteases ('zincins'), catalytic domain"/>
    <property type="match status" value="1"/>
</dbReference>
<organism evidence="14 15">
    <name type="scientific">Caenorhabditis tropicalis</name>
    <dbReference type="NCBI Taxonomy" id="1561998"/>
    <lineage>
        <taxon>Eukaryota</taxon>
        <taxon>Metazoa</taxon>
        <taxon>Ecdysozoa</taxon>
        <taxon>Nematoda</taxon>
        <taxon>Chromadorea</taxon>
        <taxon>Rhabditida</taxon>
        <taxon>Rhabditina</taxon>
        <taxon>Rhabditomorpha</taxon>
        <taxon>Rhabditoidea</taxon>
        <taxon>Rhabditidae</taxon>
        <taxon>Peloderinae</taxon>
        <taxon>Caenorhabditis</taxon>
    </lineage>
</organism>
<evidence type="ECO:0000256" key="8">
    <source>
        <dbReference type="ARBA" id="ARBA00023157"/>
    </source>
</evidence>
<dbReference type="Pfam" id="PF01400">
    <property type="entry name" value="Astacin"/>
    <property type="match status" value="1"/>
</dbReference>
<dbReference type="PANTHER" id="PTHR10127">
    <property type="entry name" value="DISCOIDIN, CUB, EGF, LAMININ , AND ZINC METALLOPROTEASE DOMAIN CONTAINING"/>
    <property type="match status" value="1"/>
</dbReference>
<dbReference type="GO" id="GO:0006508">
    <property type="term" value="P:proteolysis"/>
    <property type="evidence" value="ECO:0007669"/>
    <property type="project" value="UniProtKB-KW"/>
</dbReference>
<dbReference type="Pfam" id="PF01549">
    <property type="entry name" value="ShK"/>
    <property type="match status" value="1"/>
</dbReference>
<dbReference type="STRING" id="1561998.A0A1I7V087"/>
<evidence type="ECO:0000256" key="9">
    <source>
        <dbReference type="PROSITE-ProRule" id="PRU01005"/>
    </source>
</evidence>
<keyword evidence="4 10" id="KW-0378">Hydrolase</keyword>
<evidence type="ECO:0000256" key="10">
    <source>
        <dbReference type="PROSITE-ProRule" id="PRU01211"/>
    </source>
</evidence>
<dbReference type="InterPro" id="IPR006026">
    <property type="entry name" value="Peptidase_Metallo"/>
</dbReference>
<reference evidence="15" key="1">
    <citation type="submission" date="2016-11" db="UniProtKB">
        <authorList>
            <consortium name="WormBaseParasite"/>
        </authorList>
    </citation>
    <scope>IDENTIFICATION</scope>
</reference>
<evidence type="ECO:0000259" key="12">
    <source>
        <dbReference type="PROSITE" id="PS51670"/>
    </source>
</evidence>
<keyword evidence="6 10" id="KW-0482">Metalloprotease</keyword>
<dbReference type="GO" id="GO:0008270">
    <property type="term" value="F:zinc ion binding"/>
    <property type="evidence" value="ECO:0007669"/>
    <property type="project" value="UniProtKB-UniRule"/>
</dbReference>
<evidence type="ECO:0000256" key="6">
    <source>
        <dbReference type="ARBA" id="ARBA00023049"/>
    </source>
</evidence>
<keyword evidence="7" id="KW-0865">Zymogen</keyword>
<feature type="binding site" evidence="10">
    <location>
        <position position="156"/>
    </location>
    <ligand>
        <name>Zn(2+)</name>
        <dbReference type="ChEBI" id="CHEBI:29105"/>
        <note>catalytic</note>
    </ligand>
</feature>
<comment type="caution">
    <text evidence="9">Lacks conserved residue(s) required for the propagation of feature annotation.</text>
</comment>
<feature type="domain" description="ShKT" evidence="12">
    <location>
        <begin position="286"/>
        <end position="320"/>
    </location>
</feature>
<evidence type="ECO:0000256" key="1">
    <source>
        <dbReference type="ARBA" id="ARBA00002657"/>
    </source>
</evidence>
<dbReference type="PROSITE" id="PS51670">
    <property type="entry name" value="SHKT"/>
    <property type="match status" value="1"/>
</dbReference>
<dbReference type="AlphaFoldDB" id="A0A1I7V087"/>
<dbReference type="Proteomes" id="UP000095282">
    <property type="component" value="Unplaced"/>
</dbReference>
<dbReference type="CDD" id="cd04280">
    <property type="entry name" value="ZnMc_astacin_like"/>
    <property type="match status" value="1"/>
</dbReference>
<evidence type="ECO:0000313" key="14">
    <source>
        <dbReference type="Proteomes" id="UP000095282"/>
    </source>
</evidence>